<accession>A0ABD2JPH7</accession>
<gene>
    <name evidence="4" type="ORF">niasHS_007726</name>
</gene>
<dbReference type="PROSITE" id="PS50188">
    <property type="entry name" value="B302_SPRY"/>
    <property type="match status" value="1"/>
</dbReference>
<dbReference type="EMBL" id="JBICCN010000118">
    <property type="protein sequence ID" value="KAL3092517.1"/>
    <property type="molecule type" value="Genomic_DNA"/>
</dbReference>
<dbReference type="InterPro" id="IPR001870">
    <property type="entry name" value="B30.2/SPRY"/>
</dbReference>
<feature type="region of interest" description="Disordered" evidence="1">
    <location>
        <begin position="95"/>
        <end position="115"/>
    </location>
</feature>
<dbReference type="InterPro" id="IPR013320">
    <property type="entry name" value="ConA-like_dom_sf"/>
</dbReference>
<comment type="caution">
    <text evidence="4">The sequence shown here is derived from an EMBL/GenBank/DDBJ whole genome shotgun (WGS) entry which is preliminary data.</text>
</comment>
<proteinExistence type="predicted"/>
<feature type="chain" id="PRO_5044799232" description="B30.2/SPRY domain-containing protein" evidence="2">
    <location>
        <begin position="25"/>
        <end position="361"/>
    </location>
</feature>
<evidence type="ECO:0000256" key="1">
    <source>
        <dbReference type="SAM" id="MobiDB-lite"/>
    </source>
</evidence>
<organism evidence="4 5">
    <name type="scientific">Heterodera schachtii</name>
    <name type="common">Sugarbeet cyst nematode worm</name>
    <name type="synonym">Tylenchus schachtii</name>
    <dbReference type="NCBI Taxonomy" id="97005"/>
    <lineage>
        <taxon>Eukaryota</taxon>
        <taxon>Metazoa</taxon>
        <taxon>Ecdysozoa</taxon>
        <taxon>Nematoda</taxon>
        <taxon>Chromadorea</taxon>
        <taxon>Rhabditida</taxon>
        <taxon>Tylenchina</taxon>
        <taxon>Tylenchomorpha</taxon>
        <taxon>Tylenchoidea</taxon>
        <taxon>Heteroderidae</taxon>
        <taxon>Heteroderinae</taxon>
        <taxon>Heterodera</taxon>
    </lineage>
</organism>
<dbReference type="SUPFAM" id="SSF49899">
    <property type="entry name" value="Concanavalin A-like lectins/glucanases"/>
    <property type="match status" value="1"/>
</dbReference>
<dbReference type="CDD" id="cd12885">
    <property type="entry name" value="SPRY_RanBP_like"/>
    <property type="match status" value="1"/>
</dbReference>
<sequence length="361" mass="40071">MPYKVCFSSVIIFLGLYNFDTLCAKTGKNGQIYSKKELTEGFMKMTNALNELNNSFQQNQISTKVQIGQLENEVHDLKHRIVRLEMLNLSLRSNEVAESSTSTKTNPKKKKELMKSKSAGDLLTNNLGKGHGKVPFEHSQKLFHNRESKHDSDQLGTKIDQVFMSESENSWDKKACHADLAIIGPDNLVVKTKETKNRSSSNASVFAKSDITKNNFGIFYYEVKLTRGARPASIGLARKAMGVRGWIGYAKDSYGYSSAGYLLGDGNTIKNNMPQFQVGDIIGCAVHMVTKKLTYTRNGEVLDIGNLTVSSTDGLFPCITFSGEQNIEIEANFGPNYNFDTVLATLQQTMNADQNSEAPQQ</sequence>
<evidence type="ECO:0000256" key="2">
    <source>
        <dbReference type="SAM" id="SignalP"/>
    </source>
</evidence>
<feature type="domain" description="B30.2/SPRY" evidence="3">
    <location>
        <begin position="149"/>
        <end position="338"/>
    </location>
</feature>
<feature type="signal peptide" evidence="2">
    <location>
        <begin position="1"/>
        <end position="24"/>
    </location>
</feature>
<keyword evidence="2" id="KW-0732">Signal</keyword>
<dbReference type="InterPro" id="IPR003877">
    <property type="entry name" value="SPRY_dom"/>
</dbReference>
<dbReference type="InterPro" id="IPR043136">
    <property type="entry name" value="B30.2/SPRY_sf"/>
</dbReference>
<dbReference type="Proteomes" id="UP001620645">
    <property type="component" value="Unassembled WGS sequence"/>
</dbReference>
<dbReference type="Gene3D" id="2.60.120.920">
    <property type="match status" value="1"/>
</dbReference>
<evidence type="ECO:0000313" key="4">
    <source>
        <dbReference type="EMBL" id="KAL3092517.1"/>
    </source>
</evidence>
<dbReference type="InterPro" id="IPR044736">
    <property type="entry name" value="Gid1/RanBPM/SPLA_SPRY"/>
</dbReference>
<keyword evidence="5" id="KW-1185">Reference proteome</keyword>
<evidence type="ECO:0000313" key="5">
    <source>
        <dbReference type="Proteomes" id="UP001620645"/>
    </source>
</evidence>
<reference evidence="4 5" key="1">
    <citation type="submission" date="2024-10" db="EMBL/GenBank/DDBJ databases">
        <authorList>
            <person name="Kim D."/>
        </authorList>
    </citation>
    <scope>NUCLEOTIDE SEQUENCE [LARGE SCALE GENOMIC DNA]</scope>
    <source>
        <strain evidence="4">Taebaek</strain>
    </source>
</reference>
<evidence type="ECO:0000259" key="3">
    <source>
        <dbReference type="PROSITE" id="PS50188"/>
    </source>
</evidence>
<dbReference type="AlphaFoldDB" id="A0ABD2JPH7"/>
<name>A0ABD2JPH7_HETSC</name>
<dbReference type="Pfam" id="PF00622">
    <property type="entry name" value="SPRY"/>
    <property type="match status" value="1"/>
</dbReference>
<dbReference type="SMART" id="SM00449">
    <property type="entry name" value="SPRY"/>
    <property type="match status" value="1"/>
</dbReference>
<protein>
    <recommendedName>
        <fullName evidence="3">B30.2/SPRY domain-containing protein</fullName>
    </recommendedName>
</protein>